<dbReference type="EMBL" id="JAAGOH010000037">
    <property type="protein sequence ID" value="NDY93485.1"/>
    <property type="molecule type" value="Genomic_DNA"/>
</dbReference>
<dbReference type="Pfam" id="PF02931">
    <property type="entry name" value="Neur_chan_LBD"/>
    <property type="match status" value="1"/>
</dbReference>
<dbReference type="InterPro" id="IPR038050">
    <property type="entry name" value="Neuro_actylchol_rec"/>
</dbReference>
<keyword evidence="4" id="KW-1185">Reference proteome</keyword>
<name>A0A7C9TNH6_9BURK</name>
<evidence type="ECO:0000313" key="4">
    <source>
        <dbReference type="Proteomes" id="UP000484255"/>
    </source>
</evidence>
<evidence type="ECO:0000313" key="3">
    <source>
        <dbReference type="EMBL" id="NDY93485.1"/>
    </source>
</evidence>
<protein>
    <submittedName>
        <fullName evidence="3">Neurotransmitter-gated ion-channel ligand-binding protein</fullName>
    </submittedName>
</protein>
<dbReference type="RefSeq" id="WP_163459523.1">
    <property type="nucleotide sequence ID" value="NZ_JAAGOH010000037.1"/>
</dbReference>
<dbReference type="SUPFAM" id="SSF63712">
    <property type="entry name" value="Nicotinic receptor ligand binding domain-like"/>
    <property type="match status" value="1"/>
</dbReference>
<feature type="transmembrane region" description="Helical" evidence="1">
    <location>
        <begin position="354"/>
        <end position="374"/>
    </location>
</feature>
<proteinExistence type="predicted"/>
<evidence type="ECO:0000256" key="1">
    <source>
        <dbReference type="SAM" id="Phobius"/>
    </source>
</evidence>
<reference evidence="3 4" key="1">
    <citation type="submission" date="2020-02" db="EMBL/GenBank/DDBJ databases">
        <title>Ideonella bacterium strain TBM-1.</title>
        <authorList>
            <person name="Chen W.-M."/>
        </authorList>
    </citation>
    <scope>NUCLEOTIDE SEQUENCE [LARGE SCALE GENOMIC DNA]</scope>
    <source>
        <strain evidence="3 4">TBM-1</strain>
    </source>
</reference>
<dbReference type="Gene3D" id="2.70.170.10">
    <property type="entry name" value="Neurotransmitter-gated ion-channel ligand-binding domain"/>
    <property type="match status" value="1"/>
</dbReference>
<dbReference type="InterPro" id="IPR006202">
    <property type="entry name" value="Neur_chan_lig-bd"/>
</dbReference>
<dbReference type="GO" id="GO:0016020">
    <property type="term" value="C:membrane"/>
    <property type="evidence" value="ECO:0007669"/>
    <property type="project" value="InterPro"/>
</dbReference>
<comment type="caution">
    <text evidence="3">The sequence shown here is derived from an EMBL/GenBank/DDBJ whole genome shotgun (WGS) entry which is preliminary data.</text>
</comment>
<accession>A0A7C9TNH6</accession>
<dbReference type="PANTHER" id="PTHR18945">
    <property type="entry name" value="NEUROTRANSMITTER GATED ION CHANNEL"/>
    <property type="match status" value="1"/>
</dbReference>
<keyword evidence="1" id="KW-0812">Transmembrane</keyword>
<feature type="transmembrane region" description="Helical" evidence="1">
    <location>
        <begin position="284"/>
        <end position="307"/>
    </location>
</feature>
<dbReference type="AlphaFoldDB" id="A0A7C9TNH6"/>
<dbReference type="InterPro" id="IPR036734">
    <property type="entry name" value="Neur_chan_lig-bd_sf"/>
</dbReference>
<gene>
    <name evidence="3" type="ORF">G3A44_20030</name>
</gene>
<feature type="transmembrane region" description="Helical" evidence="1">
    <location>
        <begin position="313"/>
        <end position="334"/>
    </location>
</feature>
<dbReference type="GO" id="GO:0005230">
    <property type="term" value="F:extracellular ligand-gated monoatomic ion channel activity"/>
    <property type="evidence" value="ECO:0007669"/>
    <property type="project" value="InterPro"/>
</dbReference>
<feature type="domain" description="Neurotransmitter-gated ion-channel ligand-binding" evidence="2">
    <location>
        <begin position="61"/>
        <end position="199"/>
    </location>
</feature>
<dbReference type="Proteomes" id="UP000484255">
    <property type="component" value="Unassembled WGS sequence"/>
</dbReference>
<organism evidence="3 4">
    <name type="scientific">Ideonella livida</name>
    <dbReference type="NCBI Taxonomy" id="2707176"/>
    <lineage>
        <taxon>Bacteria</taxon>
        <taxon>Pseudomonadati</taxon>
        <taxon>Pseudomonadota</taxon>
        <taxon>Betaproteobacteria</taxon>
        <taxon>Burkholderiales</taxon>
        <taxon>Sphaerotilaceae</taxon>
        <taxon>Ideonella</taxon>
    </lineage>
</organism>
<evidence type="ECO:0000259" key="2">
    <source>
        <dbReference type="Pfam" id="PF02931"/>
    </source>
</evidence>
<dbReference type="Gene3D" id="1.20.58.390">
    <property type="entry name" value="Neurotransmitter-gated ion-channel transmembrane domain"/>
    <property type="match status" value="1"/>
</dbReference>
<feature type="transmembrane region" description="Helical" evidence="1">
    <location>
        <begin position="252"/>
        <end position="272"/>
    </location>
</feature>
<keyword evidence="1" id="KW-0472">Membrane</keyword>
<dbReference type="InterPro" id="IPR006201">
    <property type="entry name" value="Neur_channel"/>
</dbReference>
<sequence length="377" mass="40825">MRASRLGPARAGVCRAWCGLLWGLLWALWVLAAPTARAAQDLRTATAPAPATALPPGVALPVQVGLAVQILNLTELHEVAGTLRLQLETRQRWRDPRLAFDPLREGRHRLDRQDEAAQRYLAGIWTPGLVLENQLEPPTSRTVAVSTHADGVVELVERYESRLRVTLDLAAFPFDRQALALDFALPRHARQAVVLVSTGLDRRASGVAPRLSLAQWRPTGLRFAHGQASGWNAAPHARLTATLALERDAASYLLRVFVPLVAVLSVSVFVLWVPGLAPKDEGSLIFSSLLALTALGFTFESSFPGAVSQDTPVAQILSLGYAYLVAVLLARTVLGRLMPPGPRAALARAWLDELRWLLPLLMALVGTGAVLRTLPLG</sequence>
<dbReference type="GO" id="GO:0004888">
    <property type="term" value="F:transmembrane signaling receptor activity"/>
    <property type="evidence" value="ECO:0007669"/>
    <property type="project" value="InterPro"/>
</dbReference>
<keyword evidence="1" id="KW-1133">Transmembrane helix</keyword>